<dbReference type="OrthoDB" id="7236at2157"/>
<evidence type="ECO:0000256" key="1">
    <source>
        <dbReference type="ARBA" id="ARBA00023002"/>
    </source>
</evidence>
<sequence length="345" mass="39906">MQYVKLGWSGVKVSQLCLGMWHLPPSRVRDEYGVYKVDEEESVRIIRRAIDLGINFIDTANVYHGTMSGPDYIHAGNAERILGNVLKGYDRESLVIATKVRFRMAPWPNGEGLSRKHIRWQIKESLRRLNLDYVDLYQIHAPDPDTPKIETLRALNQLVEDGLVNYIGESNHPAHDIVEFMELADKHNLEPFTTMQEPYNYIERWIENDKIPVAKRYGMAILAYIPLAQGVLTGKYVDFEKKTWRIPEMSRADYIEGMRRRYFTDRNLKILMEFHEVAKELGVSDSQLALAWMLKKGESLGVTIIPIIGATSVKQLEEDLESLNVKINDDVMKRLEDIYKTYTSQ</sequence>
<evidence type="ECO:0000313" key="4">
    <source>
        <dbReference type="Proteomes" id="UP000001137"/>
    </source>
</evidence>
<dbReference type="InterPro" id="IPR023210">
    <property type="entry name" value="NADP_OxRdtase_dom"/>
</dbReference>
<dbReference type="PANTHER" id="PTHR43364">
    <property type="entry name" value="NADH-SPECIFIC METHYLGLYOXAL REDUCTASE-RELATED"/>
    <property type="match status" value="1"/>
</dbReference>
<evidence type="ECO:0000259" key="2">
    <source>
        <dbReference type="Pfam" id="PF00248"/>
    </source>
</evidence>
<evidence type="ECO:0000313" key="3">
    <source>
        <dbReference type="EMBL" id="ABW01440.1"/>
    </source>
</evidence>
<dbReference type="Proteomes" id="UP000001137">
    <property type="component" value="Chromosome"/>
</dbReference>
<dbReference type="HOGENOM" id="CLU_023205_2_0_2"/>
<dbReference type="KEGG" id="cma:Cmaq_0599"/>
<keyword evidence="1" id="KW-0560">Oxidoreductase</keyword>
<dbReference type="InterPro" id="IPR036812">
    <property type="entry name" value="NAD(P)_OxRdtase_dom_sf"/>
</dbReference>
<dbReference type="CDD" id="cd19079">
    <property type="entry name" value="AKR_EcYajO-like"/>
    <property type="match status" value="1"/>
</dbReference>
<reference evidence="3 4" key="1">
    <citation type="submission" date="2007-10" db="EMBL/GenBank/DDBJ databases">
        <title>Complete sequence of Caldivirga maquilingensis IC-167.</title>
        <authorList>
            <consortium name="US DOE Joint Genome Institute"/>
            <person name="Copeland A."/>
            <person name="Lucas S."/>
            <person name="Lapidus A."/>
            <person name="Barry K."/>
            <person name="Glavina del Rio T."/>
            <person name="Dalin E."/>
            <person name="Tice H."/>
            <person name="Pitluck S."/>
            <person name="Saunders E."/>
            <person name="Brettin T."/>
            <person name="Bruce D."/>
            <person name="Detter J.C."/>
            <person name="Han C."/>
            <person name="Schmutz J."/>
            <person name="Larimer F."/>
            <person name="Land M."/>
            <person name="Hauser L."/>
            <person name="Kyrpides N."/>
            <person name="Ivanova N."/>
            <person name="Biddle J.F."/>
            <person name="Zhang Z."/>
            <person name="Fitz-Gibbon S.T."/>
            <person name="Lowe T.M."/>
            <person name="Saltikov C."/>
            <person name="House C.H."/>
            <person name="Richardson P."/>
        </authorList>
    </citation>
    <scope>NUCLEOTIDE SEQUENCE [LARGE SCALE GENOMIC DNA]</scope>
    <source>
        <strain evidence="4">ATCC 700844 / DSM 13496 / JCM 10307 / IC-167</strain>
    </source>
</reference>
<accession>A8MCD4</accession>
<dbReference type="eggNOG" id="arCOG01617">
    <property type="taxonomic scope" value="Archaea"/>
</dbReference>
<dbReference type="RefSeq" id="WP_012185660.1">
    <property type="nucleotide sequence ID" value="NC_009954.1"/>
</dbReference>
<dbReference type="SUPFAM" id="SSF51430">
    <property type="entry name" value="NAD(P)-linked oxidoreductase"/>
    <property type="match status" value="1"/>
</dbReference>
<feature type="domain" description="NADP-dependent oxidoreductase" evidence="2">
    <location>
        <begin position="16"/>
        <end position="339"/>
    </location>
</feature>
<proteinExistence type="predicted"/>
<dbReference type="GO" id="GO:0016491">
    <property type="term" value="F:oxidoreductase activity"/>
    <property type="evidence" value="ECO:0007669"/>
    <property type="project" value="UniProtKB-KW"/>
</dbReference>
<protein>
    <submittedName>
        <fullName evidence="3">Aldo/keto reductase</fullName>
    </submittedName>
</protein>
<dbReference type="AlphaFoldDB" id="A8MCD4"/>
<name>A8MCD4_CALMQ</name>
<dbReference type="Gene3D" id="3.20.20.100">
    <property type="entry name" value="NADP-dependent oxidoreductase domain"/>
    <property type="match status" value="1"/>
</dbReference>
<dbReference type="PANTHER" id="PTHR43364:SF4">
    <property type="entry name" value="NAD(P)-LINKED OXIDOREDUCTASE SUPERFAMILY PROTEIN"/>
    <property type="match status" value="1"/>
</dbReference>
<dbReference type="EMBL" id="CP000852">
    <property type="protein sequence ID" value="ABW01440.1"/>
    <property type="molecule type" value="Genomic_DNA"/>
</dbReference>
<dbReference type="Pfam" id="PF00248">
    <property type="entry name" value="Aldo_ket_red"/>
    <property type="match status" value="1"/>
</dbReference>
<organism evidence="3 4">
    <name type="scientific">Caldivirga maquilingensis (strain ATCC 700844 / DSM 13496 / JCM 10307 / IC-167)</name>
    <dbReference type="NCBI Taxonomy" id="397948"/>
    <lineage>
        <taxon>Archaea</taxon>
        <taxon>Thermoproteota</taxon>
        <taxon>Thermoprotei</taxon>
        <taxon>Thermoproteales</taxon>
        <taxon>Thermoproteaceae</taxon>
        <taxon>Caldivirga</taxon>
    </lineage>
</organism>
<dbReference type="STRING" id="397948.Cmaq_0599"/>
<dbReference type="GeneID" id="5710400"/>
<gene>
    <name evidence="3" type="ordered locus">Cmaq_0599</name>
</gene>
<keyword evidence="4" id="KW-1185">Reference proteome</keyword>
<dbReference type="GO" id="GO:0005829">
    <property type="term" value="C:cytosol"/>
    <property type="evidence" value="ECO:0007669"/>
    <property type="project" value="UniProtKB-ARBA"/>
</dbReference>
<dbReference type="FunFam" id="3.20.20.100:FF:000004">
    <property type="entry name" value="Oxidoreductase, aldo/keto reductase"/>
    <property type="match status" value="1"/>
</dbReference>
<dbReference type="InterPro" id="IPR050523">
    <property type="entry name" value="AKR_Detox_Biosynth"/>
</dbReference>